<gene>
    <name evidence="10" type="ORF">IAA54_08395</name>
</gene>
<dbReference type="SUPFAM" id="SSF82861">
    <property type="entry name" value="Mechanosensitive channel protein MscS (YggB), transmembrane region"/>
    <property type="match status" value="1"/>
</dbReference>
<evidence type="ECO:0000256" key="1">
    <source>
        <dbReference type="ARBA" id="ARBA00004651"/>
    </source>
</evidence>
<dbReference type="InterPro" id="IPR011014">
    <property type="entry name" value="MscS_channel_TM-2"/>
</dbReference>
<dbReference type="GO" id="GO:0005886">
    <property type="term" value="C:plasma membrane"/>
    <property type="evidence" value="ECO:0007669"/>
    <property type="project" value="UniProtKB-SubCell"/>
</dbReference>
<sequence length="262" mass="28946">MDTFFAWFNNVWPRVLGAALILLIGWYLTNLIGKISHRAMLSKKVDTGSVTFFNSLIKVLLRIIIIITALAQFIDVTSIVTAIGAASVTAGLALKDSLSNVASGALIIFTHPFRVGDYLLVEGKQGVEGTVKRIEIMYTTLATFDNKEVVVPNSSLTGSTIKNFSAMETRRLDLNYSVTQSQDIAPAKQILQSIVEGNEKVLRTPEPLIAVGQYKDGYIKIVVKVWCKYNDYMPLYYEMQEAVKLAFDTQGIASTFSELEAS</sequence>
<evidence type="ECO:0000256" key="2">
    <source>
        <dbReference type="ARBA" id="ARBA00008017"/>
    </source>
</evidence>
<dbReference type="InterPro" id="IPR011066">
    <property type="entry name" value="MscS_channel_C_sf"/>
</dbReference>
<dbReference type="InterPro" id="IPR008910">
    <property type="entry name" value="MSC_TM_helix"/>
</dbReference>
<dbReference type="EMBL" id="DVHF01000096">
    <property type="protein sequence ID" value="HIR57675.1"/>
    <property type="molecule type" value="Genomic_DNA"/>
</dbReference>
<dbReference type="InterPro" id="IPR010920">
    <property type="entry name" value="LSM_dom_sf"/>
</dbReference>
<comment type="caution">
    <text evidence="10">The sequence shown here is derived from an EMBL/GenBank/DDBJ whole genome shotgun (WGS) entry which is preliminary data.</text>
</comment>
<name>A0A9D1DRB7_9FIRM</name>
<dbReference type="Gene3D" id="3.30.70.100">
    <property type="match status" value="1"/>
</dbReference>
<evidence type="ECO:0000256" key="7">
    <source>
        <dbReference type="SAM" id="Phobius"/>
    </source>
</evidence>
<dbReference type="Pfam" id="PF05552">
    <property type="entry name" value="MS_channel_1st_1"/>
    <property type="match status" value="1"/>
</dbReference>
<dbReference type="InterPro" id="IPR006685">
    <property type="entry name" value="MscS_channel_2nd"/>
</dbReference>
<reference evidence="10" key="2">
    <citation type="journal article" date="2021" name="PeerJ">
        <title>Extensive microbial diversity within the chicken gut microbiome revealed by metagenomics and culture.</title>
        <authorList>
            <person name="Gilroy R."/>
            <person name="Ravi A."/>
            <person name="Getino M."/>
            <person name="Pursley I."/>
            <person name="Horton D.L."/>
            <person name="Alikhan N.F."/>
            <person name="Baker D."/>
            <person name="Gharbi K."/>
            <person name="Hall N."/>
            <person name="Watson M."/>
            <person name="Adriaenssens E.M."/>
            <person name="Foster-Nyarko E."/>
            <person name="Jarju S."/>
            <person name="Secka A."/>
            <person name="Antonio M."/>
            <person name="Oren A."/>
            <person name="Chaudhuri R.R."/>
            <person name="La Ragione R."/>
            <person name="Hildebrand F."/>
            <person name="Pallen M.J."/>
        </authorList>
    </citation>
    <scope>NUCLEOTIDE SEQUENCE</scope>
    <source>
        <strain evidence="10">ChiSjej1B19-7085</strain>
    </source>
</reference>
<dbReference type="PANTHER" id="PTHR30221">
    <property type="entry name" value="SMALL-CONDUCTANCE MECHANOSENSITIVE CHANNEL"/>
    <property type="match status" value="1"/>
</dbReference>
<dbReference type="InterPro" id="IPR045275">
    <property type="entry name" value="MscS_archaea/bacteria_type"/>
</dbReference>
<organism evidence="10 11">
    <name type="scientific">Candidatus Gallacutalibacter pullicola</name>
    <dbReference type="NCBI Taxonomy" id="2840830"/>
    <lineage>
        <taxon>Bacteria</taxon>
        <taxon>Bacillati</taxon>
        <taxon>Bacillota</taxon>
        <taxon>Clostridia</taxon>
        <taxon>Eubacteriales</taxon>
        <taxon>Candidatus Gallacutalibacter</taxon>
    </lineage>
</organism>
<evidence type="ECO:0000313" key="10">
    <source>
        <dbReference type="EMBL" id="HIR57675.1"/>
    </source>
</evidence>
<feature type="domain" description="Mechanosensitive ion channel MscS C-terminal" evidence="9">
    <location>
        <begin position="174"/>
        <end position="253"/>
    </location>
</feature>
<feature type="transmembrane region" description="Helical" evidence="7">
    <location>
        <begin position="50"/>
        <end position="70"/>
    </location>
</feature>
<dbReference type="Pfam" id="PF21082">
    <property type="entry name" value="MS_channel_3rd"/>
    <property type="match status" value="1"/>
</dbReference>
<evidence type="ECO:0000259" key="9">
    <source>
        <dbReference type="Pfam" id="PF21082"/>
    </source>
</evidence>
<comment type="subcellular location">
    <subcellularLocation>
        <location evidence="1">Cell membrane</location>
        <topology evidence="1">Multi-pass membrane protein</topology>
    </subcellularLocation>
</comment>
<evidence type="ECO:0000256" key="3">
    <source>
        <dbReference type="ARBA" id="ARBA00022475"/>
    </source>
</evidence>
<dbReference type="InterPro" id="IPR049278">
    <property type="entry name" value="MS_channel_C"/>
</dbReference>
<reference evidence="10" key="1">
    <citation type="submission" date="2020-10" db="EMBL/GenBank/DDBJ databases">
        <authorList>
            <person name="Gilroy R."/>
        </authorList>
    </citation>
    <scope>NUCLEOTIDE SEQUENCE</scope>
    <source>
        <strain evidence="10">ChiSjej1B19-7085</strain>
    </source>
</reference>
<accession>A0A9D1DRB7</accession>
<dbReference type="Pfam" id="PF00924">
    <property type="entry name" value="MS_channel_2nd"/>
    <property type="match status" value="1"/>
</dbReference>
<dbReference type="InterPro" id="IPR006686">
    <property type="entry name" value="MscS_channel_CS"/>
</dbReference>
<proteinExistence type="inferred from homology"/>
<dbReference type="PANTHER" id="PTHR30221:SF1">
    <property type="entry name" value="SMALL-CONDUCTANCE MECHANOSENSITIVE CHANNEL"/>
    <property type="match status" value="1"/>
</dbReference>
<dbReference type="SUPFAM" id="SSF50182">
    <property type="entry name" value="Sm-like ribonucleoproteins"/>
    <property type="match status" value="1"/>
</dbReference>
<feature type="domain" description="Mechanosensitive ion channel MscS" evidence="8">
    <location>
        <begin position="96"/>
        <end position="165"/>
    </location>
</feature>
<dbReference type="Proteomes" id="UP000886785">
    <property type="component" value="Unassembled WGS sequence"/>
</dbReference>
<dbReference type="GO" id="GO:0008381">
    <property type="term" value="F:mechanosensitive monoatomic ion channel activity"/>
    <property type="evidence" value="ECO:0007669"/>
    <property type="project" value="InterPro"/>
</dbReference>
<evidence type="ECO:0000313" key="11">
    <source>
        <dbReference type="Proteomes" id="UP000886785"/>
    </source>
</evidence>
<keyword evidence="5 7" id="KW-1133">Transmembrane helix</keyword>
<evidence type="ECO:0000256" key="6">
    <source>
        <dbReference type="ARBA" id="ARBA00023136"/>
    </source>
</evidence>
<dbReference type="Gene3D" id="2.30.30.60">
    <property type="match status" value="1"/>
</dbReference>
<feature type="transmembrane region" description="Helical" evidence="7">
    <location>
        <begin position="12"/>
        <end position="29"/>
    </location>
</feature>
<keyword evidence="4 7" id="KW-0812">Transmembrane</keyword>
<comment type="similarity">
    <text evidence="2">Belongs to the MscS (TC 1.A.23) family.</text>
</comment>
<dbReference type="PROSITE" id="PS01246">
    <property type="entry name" value="UPF0003"/>
    <property type="match status" value="1"/>
</dbReference>
<protein>
    <submittedName>
        <fullName evidence="10">Mechanosensitive ion channel family protein</fullName>
    </submittedName>
</protein>
<dbReference type="SUPFAM" id="SSF82689">
    <property type="entry name" value="Mechanosensitive channel protein MscS (YggB), C-terminal domain"/>
    <property type="match status" value="1"/>
</dbReference>
<dbReference type="AlphaFoldDB" id="A0A9D1DRB7"/>
<evidence type="ECO:0000256" key="4">
    <source>
        <dbReference type="ARBA" id="ARBA00022692"/>
    </source>
</evidence>
<evidence type="ECO:0000259" key="8">
    <source>
        <dbReference type="Pfam" id="PF00924"/>
    </source>
</evidence>
<keyword evidence="6 7" id="KW-0472">Membrane</keyword>
<dbReference type="Gene3D" id="1.10.287.1260">
    <property type="match status" value="1"/>
</dbReference>
<keyword evidence="3" id="KW-1003">Cell membrane</keyword>
<evidence type="ECO:0000256" key="5">
    <source>
        <dbReference type="ARBA" id="ARBA00022989"/>
    </source>
</evidence>
<dbReference type="InterPro" id="IPR023408">
    <property type="entry name" value="MscS_beta-dom_sf"/>
</dbReference>